<evidence type="ECO:0000256" key="1">
    <source>
        <dbReference type="SAM" id="Coils"/>
    </source>
</evidence>
<name>A0A6P4DZ69_ARADU</name>
<gene>
    <name evidence="5" type="primary">LOC107494871</name>
</gene>
<dbReference type="Pfam" id="PF10536">
    <property type="entry name" value="PMD"/>
    <property type="match status" value="1"/>
</dbReference>
<dbReference type="PANTHER" id="PTHR46033">
    <property type="entry name" value="PROTEIN MAIN-LIKE 2"/>
    <property type="match status" value="1"/>
</dbReference>
<dbReference type="Proteomes" id="UP000515211">
    <property type="component" value="Chromosome 6"/>
</dbReference>
<dbReference type="PANTHER" id="PTHR46033:SF8">
    <property type="entry name" value="PROTEIN MAINTENANCE OF MERISTEMS-LIKE"/>
    <property type="match status" value="1"/>
</dbReference>
<dbReference type="KEGG" id="adu:107494871"/>
<feature type="compositionally biased region" description="Polar residues" evidence="2">
    <location>
        <begin position="307"/>
        <end position="330"/>
    </location>
</feature>
<dbReference type="OrthoDB" id="684301at2759"/>
<reference evidence="5" key="2">
    <citation type="submission" date="2025-08" db="UniProtKB">
        <authorList>
            <consortium name="RefSeq"/>
        </authorList>
    </citation>
    <scope>IDENTIFICATION</scope>
    <source>
        <tissue evidence="5">Whole plant</tissue>
    </source>
</reference>
<feature type="region of interest" description="Disordered" evidence="2">
    <location>
        <begin position="307"/>
        <end position="359"/>
    </location>
</feature>
<organism evidence="4 5">
    <name type="scientific">Arachis duranensis</name>
    <name type="common">Wild peanut</name>
    <dbReference type="NCBI Taxonomy" id="130453"/>
    <lineage>
        <taxon>Eukaryota</taxon>
        <taxon>Viridiplantae</taxon>
        <taxon>Streptophyta</taxon>
        <taxon>Embryophyta</taxon>
        <taxon>Tracheophyta</taxon>
        <taxon>Spermatophyta</taxon>
        <taxon>Magnoliopsida</taxon>
        <taxon>eudicotyledons</taxon>
        <taxon>Gunneridae</taxon>
        <taxon>Pentapetalae</taxon>
        <taxon>rosids</taxon>
        <taxon>fabids</taxon>
        <taxon>Fabales</taxon>
        <taxon>Fabaceae</taxon>
        <taxon>Papilionoideae</taxon>
        <taxon>50 kb inversion clade</taxon>
        <taxon>dalbergioids sensu lato</taxon>
        <taxon>Dalbergieae</taxon>
        <taxon>Pterocarpus clade</taxon>
        <taxon>Arachis</taxon>
    </lineage>
</organism>
<dbReference type="InterPro" id="IPR044824">
    <property type="entry name" value="MAIN-like"/>
</dbReference>
<keyword evidence="4" id="KW-1185">Reference proteome</keyword>
<protein>
    <submittedName>
        <fullName evidence="5">Uncharacterized protein LOC107494871</fullName>
    </submittedName>
</protein>
<sequence>MRKSLRLSSIGLAVNDVREPPVRNFRTRFSLTSFAKRVQQLTEEQVSAILKTGFGNLLSVPNHSLSKVLLTELMETWNCEKQAFVLDSGEIRMTLLDAALILGLRVFGKPVVLREEEPFSELEELYGATKGKRKVDMKSLEERLDSIGGVMSDEFVRTFLLYTIGTFLSSNGKVDSRYLLFLEDLDEVCEFAWGAAVVEDLAQWLDKRKENNVQYVGGCLIFLQIWSFEHFDIARPQLQGHDLTFPRVCRWDNSKPIQRQKLSLRFKDLNDDQVIWTLQPTSSELQLEIIKEALGVLSDSTELESAENSLASTSSNVHEVDSESQLSISSKVHREEDEYYPENLEVEDNPKKSSTSNREYTEQKINLANLIVLDTPPNLRTCNTDYREQEINLENQVVEDTSPKLNTYNGKYEEMEILIVEDTPPNLCCSGKVHGQKEMNPENLIVDDTPKSNTYNGKYEEMENLIVEDTPPNLSCSSKVHGQKEMNPENLIVDDTPTSTGIIDEVTSEQKFNEGNSTQKLSLSEDELRKRNVMLEEKVGQVMEKNKQFEEEIAELKKELDRLREENRGLRLYSTFADEFERHLLDYETN</sequence>
<dbReference type="GO" id="GO:0010073">
    <property type="term" value="P:meristem maintenance"/>
    <property type="evidence" value="ECO:0007669"/>
    <property type="project" value="InterPro"/>
</dbReference>
<dbReference type="GeneID" id="107494871"/>
<proteinExistence type="predicted"/>
<reference evidence="4" key="1">
    <citation type="journal article" date="2016" name="Nat. Genet.">
        <title>The genome sequences of Arachis duranensis and Arachis ipaensis, the diploid ancestors of cultivated peanut.</title>
        <authorList>
            <person name="Bertioli D.J."/>
            <person name="Cannon S.B."/>
            <person name="Froenicke L."/>
            <person name="Huang G."/>
            <person name="Farmer A.D."/>
            <person name="Cannon E.K."/>
            <person name="Liu X."/>
            <person name="Gao D."/>
            <person name="Clevenger J."/>
            <person name="Dash S."/>
            <person name="Ren L."/>
            <person name="Moretzsohn M.C."/>
            <person name="Shirasawa K."/>
            <person name="Huang W."/>
            <person name="Vidigal B."/>
            <person name="Abernathy B."/>
            <person name="Chu Y."/>
            <person name="Niederhuth C.E."/>
            <person name="Umale P."/>
            <person name="Araujo A.C."/>
            <person name="Kozik A."/>
            <person name="Kim K.D."/>
            <person name="Burow M.D."/>
            <person name="Varshney R.K."/>
            <person name="Wang X."/>
            <person name="Zhang X."/>
            <person name="Barkley N."/>
            <person name="Guimaraes P.M."/>
            <person name="Isobe S."/>
            <person name="Guo B."/>
            <person name="Liao B."/>
            <person name="Stalker H.T."/>
            <person name="Schmitz R.J."/>
            <person name="Scheffler B.E."/>
            <person name="Leal-Bertioli S.C."/>
            <person name="Xun X."/>
            <person name="Jackson S.A."/>
            <person name="Michelmore R."/>
            <person name="Ozias-Akins P."/>
        </authorList>
    </citation>
    <scope>NUCLEOTIDE SEQUENCE [LARGE SCALE GENOMIC DNA]</scope>
    <source>
        <strain evidence="4">cv. V14167</strain>
    </source>
</reference>
<feature type="domain" description="Aminotransferase-like plant mobile" evidence="3">
    <location>
        <begin position="53"/>
        <end position="277"/>
    </location>
</feature>
<evidence type="ECO:0000256" key="2">
    <source>
        <dbReference type="SAM" id="MobiDB-lite"/>
    </source>
</evidence>
<evidence type="ECO:0000259" key="3">
    <source>
        <dbReference type="Pfam" id="PF10536"/>
    </source>
</evidence>
<dbReference type="AlphaFoldDB" id="A0A6P4DZ69"/>
<dbReference type="RefSeq" id="XP_015971396.1">
    <property type="nucleotide sequence ID" value="XM_016115910.3"/>
</dbReference>
<keyword evidence="1" id="KW-0175">Coiled coil</keyword>
<feature type="compositionally biased region" description="Acidic residues" evidence="2">
    <location>
        <begin position="337"/>
        <end position="347"/>
    </location>
</feature>
<accession>A0A6P4DZ69</accession>
<dbReference type="InterPro" id="IPR019557">
    <property type="entry name" value="AminoTfrase-like_pln_mobile"/>
</dbReference>
<evidence type="ECO:0000313" key="4">
    <source>
        <dbReference type="Proteomes" id="UP000515211"/>
    </source>
</evidence>
<feature type="coiled-coil region" evidence="1">
    <location>
        <begin position="532"/>
        <end position="573"/>
    </location>
</feature>
<evidence type="ECO:0000313" key="5">
    <source>
        <dbReference type="RefSeq" id="XP_015971396.1"/>
    </source>
</evidence>